<sequence length="75" mass="8867">MEDLQIGPFWAYDWWDSGWNMKWTEDAEGNVLALCHFLKWSPKSKSKNPSSCPGWRDHVGEDIEGLPFKILWERI</sequence>
<dbReference type="EMBL" id="CAJZBQ010000043">
    <property type="protein sequence ID" value="CAG9327118.1"/>
    <property type="molecule type" value="Genomic_DNA"/>
</dbReference>
<gene>
    <name evidence="1" type="ORF">BSTOLATCC_MIC43162</name>
</gene>
<organism evidence="1 2">
    <name type="scientific">Blepharisma stoltei</name>
    <dbReference type="NCBI Taxonomy" id="1481888"/>
    <lineage>
        <taxon>Eukaryota</taxon>
        <taxon>Sar</taxon>
        <taxon>Alveolata</taxon>
        <taxon>Ciliophora</taxon>
        <taxon>Postciliodesmatophora</taxon>
        <taxon>Heterotrichea</taxon>
        <taxon>Heterotrichida</taxon>
        <taxon>Blepharismidae</taxon>
        <taxon>Blepharisma</taxon>
    </lineage>
</organism>
<dbReference type="Proteomes" id="UP001162131">
    <property type="component" value="Unassembled WGS sequence"/>
</dbReference>
<name>A0AAU9JMB3_9CILI</name>
<dbReference type="AlphaFoldDB" id="A0AAU9JMB3"/>
<reference evidence="1" key="1">
    <citation type="submission" date="2021-09" db="EMBL/GenBank/DDBJ databases">
        <authorList>
            <consortium name="AG Swart"/>
            <person name="Singh M."/>
            <person name="Singh A."/>
            <person name="Seah K."/>
            <person name="Emmerich C."/>
        </authorList>
    </citation>
    <scope>NUCLEOTIDE SEQUENCE</scope>
    <source>
        <strain evidence="1">ATCC30299</strain>
    </source>
</reference>
<keyword evidence="2" id="KW-1185">Reference proteome</keyword>
<evidence type="ECO:0000313" key="2">
    <source>
        <dbReference type="Proteomes" id="UP001162131"/>
    </source>
</evidence>
<comment type="caution">
    <text evidence="1">The sequence shown here is derived from an EMBL/GenBank/DDBJ whole genome shotgun (WGS) entry which is preliminary data.</text>
</comment>
<accession>A0AAU9JMB3</accession>
<evidence type="ECO:0000313" key="1">
    <source>
        <dbReference type="EMBL" id="CAG9327118.1"/>
    </source>
</evidence>
<protein>
    <submittedName>
        <fullName evidence="1">Uncharacterized protein</fullName>
    </submittedName>
</protein>
<proteinExistence type="predicted"/>